<dbReference type="InterPro" id="IPR006638">
    <property type="entry name" value="Elp3/MiaA/NifB-like_rSAM"/>
</dbReference>
<dbReference type="InterPro" id="IPR006158">
    <property type="entry name" value="Cobalamin-bd"/>
</dbReference>
<dbReference type="InterPro" id="IPR034466">
    <property type="entry name" value="Methyltransferase_Class_B"/>
</dbReference>
<dbReference type="AlphaFoldDB" id="A0A7C0Y6N3"/>
<evidence type="ECO:0000256" key="1">
    <source>
        <dbReference type="ARBA" id="ARBA00001966"/>
    </source>
</evidence>
<dbReference type="SMART" id="SM00729">
    <property type="entry name" value="Elp3"/>
    <property type="match status" value="1"/>
</dbReference>
<evidence type="ECO:0000256" key="5">
    <source>
        <dbReference type="ARBA" id="ARBA00023014"/>
    </source>
</evidence>
<dbReference type="GO" id="GO:0003824">
    <property type="term" value="F:catalytic activity"/>
    <property type="evidence" value="ECO:0007669"/>
    <property type="project" value="InterPro"/>
</dbReference>
<dbReference type="CDD" id="cd01335">
    <property type="entry name" value="Radical_SAM"/>
    <property type="match status" value="1"/>
</dbReference>
<evidence type="ECO:0000256" key="2">
    <source>
        <dbReference type="ARBA" id="ARBA00022691"/>
    </source>
</evidence>
<dbReference type="SUPFAM" id="SSF102114">
    <property type="entry name" value="Radical SAM enzymes"/>
    <property type="match status" value="1"/>
</dbReference>
<keyword evidence="4" id="KW-0408">Iron</keyword>
<keyword evidence="3" id="KW-0479">Metal-binding</keyword>
<dbReference type="PROSITE" id="PS51332">
    <property type="entry name" value="B12_BINDING"/>
    <property type="match status" value="1"/>
</dbReference>
<feature type="domain" description="Radical SAM core" evidence="7">
    <location>
        <begin position="208"/>
        <end position="447"/>
    </location>
</feature>
<reference evidence="8" key="1">
    <citation type="journal article" date="2020" name="mSystems">
        <title>Genome- and Community-Level Interaction Insights into Carbon Utilization and Element Cycling Functions of Hydrothermarchaeota in Hydrothermal Sediment.</title>
        <authorList>
            <person name="Zhou Z."/>
            <person name="Liu Y."/>
            <person name="Xu W."/>
            <person name="Pan J."/>
            <person name="Luo Z.H."/>
            <person name="Li M."/>
        </authorList>
    </citation>
    <scope>NUCLEOTIDE SEQUENCE [LARGE SCALE GENOMIC DNA]</scope>
    <source>
        <strain evidence="8">HyVt-233</strain>
    </source>
</reference>
<gene>
    <name evidence="8" type="ORF">ENG63_03600</name>
</gene>
<name>A0A7C0Y6N3_DESA2</name>
<dbReference type="SUPFAM" id="SSF52242">
    <property type="entry name" value="Cobalamin (vitamin B12)-binding domain"/>
    <property type="match status" value="1"/>
</dbReference>
<dbReference type="Proteomes" id="UP000886289">
    <property type="component" value="Unassembled WGS sequence"/>
</dbReference>
<comment type="cofactor">
    <cofactor evidence="1">
        <name>[4Fe-4S] cluster</name>
        <dbReference type="ChEBI" id="CHEBI:49883"/>
    </cofactor>
</comment>
<organism evidence="8">
    <name type="scientific">Desulfofervidus auxilii</name>
    <dbReference type="NCBI Taxonomy" id="1621989"/>
    <lineage>
        <taxon>Bacteria</taxon>
        <taxon>Pseudomonadati</taxon>
        <taxon>Thermodesulfobacteriota</taxon>
        <taxon>Candidatus Desulfofervidia</taxon>
        <taxon>Candidatus Desulfofervidales</taxon>
        <taxon>Candidatus Desulfofervidaceae</taxon>
        <taxon>Candidatus Desulfofervidus</taxon>
    </lineage>
</organism>
<dbReference type="GO" id="GO:0031419">
    <property type="term" value="F:cobalamin binding"/>
    <property type="evidence" value="ECO:0007669"/>
    <property type="project" value="InterPro"/>
</dbReference>
<dbReference type="GO" id="GO:0046872">
    <property type="term" value="F:metal ion binding"/>
    <property type="evidence" value="ECO:0007669"/>
    <property type="project" value="UniProtKB-KW"/>
</dbReference>
<accession>A0A7C0Y6N3</accession>
<evidence type="ECO:0000256" key="4">
    <source>
        <dbReference type="ARBA" id="ARBA00023004"/>
    </source>
</evidence>
<dbReference type="InterPro" id="IPR036724">
    <property type="entry name" value="Cobalamin-bd_sf"/>
</dbReference>
<dbReference type="SFLD" id="SFLDG01082">
    <property type="entry name" value="B12-binding_domain_containing"/>
    <property type="match status" value="1"/>
</dbReference>
<keyword evidence="5" id="KW-0411">Iron-sulfur</keyword>
<dbReference type="Gene3D" id="3.40.50.280">
    <property type="entry name" value="Cobalamin-binding domain"/>
    <property type="match status" value="1"/>
</dbReference>
<keyword evidence="2" id="KW-0949">S-adenosyl-L-methionine</keyword>
<feature type="domain" description="B12-binding" evidence="6">
    <location>
        <begin position="10"/>
        <end position="190"/>
    </location>
</feature>
<evidence type="ECO:0000313" key="8">
    <source>
        <dbReference type="EMBL" id="HDD43930.1"/>
    </source>
</evidence>
<dbReference type="Gene3D" id="3.80.30.20">
    <property type="entry name" value="tm_1862 like domain"/>
    <property type="match status" value="1"/>
</dbReference>
<evidence type="ECO:0000259" key="6">
    <source>
        <dbReference type="PROSITE" id="PS51332"/>
    </source>
</evidence>
<dbReference type="Pfam" id="PF04055">
    <property type="entry name" value="Radical_SAM"/>
    <property type="match status" value="1"/>
</dbReference>
<dbReference type="PROSITE" id="PS51918">
    <property type="entry name" value="RADICAL_SAM"/>
    <property type="match status" value="1"/>
</dbReference>
<dbReference type="PANTHER" id="PTHR43409:SF15">
    <property type="entry name" value="PUTATIVE-RELATED"/>
    <property type="match status" value="1"/>
</dbReference>
<dbReference type="InterPro" id="IPR023404">
    <property type="entry name" value="rSAM_horseshoe"/>
</dbReference>
<dbReference type="InterPro" id="IPR051198">
    <property type="entry name" value="BchE-like"/>
</dbReference>
<sequence>MTKLCCLLINPWIYDFAAHDYWAKPLGLLYIASWLRRNGWKVYFIDCLNVHHPKMISEPYVKPAKRRSDGTGKFFRQNIPKPIFLAHIPRYYYRFGLTPRIFWEELNKIPQPDIILITSGMTYWYPGVFSVINICKKKWPQVPIILGGIYATLCYEHAIKFSGADFVLKGPAEINLPTLLEEITSSKLEYVPKLGYDPELPYPAFDLLNSIDYVCLLTSRGCPFSCPYCASSLLFPNFYQRPPEDVFKEILFWHKQYGVKIFAFYDDALLINAEKHIIPLFEMIIKSKINVEFHTPNGLHARFITPRIAKLMKLAGVKTIRLGLETSSKNRLDKKITKEEFIKAVRYLYEADFSPQQIGAYLLIGLPGQTRTEVEESIFFVKNLGITPRLAEYSPIPGTPLWEKAVTESPYDLVNEPLTHNNSLLPCAHFTLSWEDVRDLKRKIWHDSC</sequence>
<evidence type="ECO:0000256" key="3">
    <source>
        <dbReference type="ARBA" id="ARBA00022723"/>
    </source>
</evidence>
<dbReference type="SFLD" id="SFLDG01123">
    <property type="entry name" value="methyltransferase_(Class_B)"/>
    <property type="match status" value="1"/>
</dbReference>
<proteinExistence type="predicted"/>
<dbReference type="InterPro" id="IPR058240">
    <property type="entry name" value="rSAM_sf"/>
</dbReference>
<protein>
    <submittedName>
        <fullName evidence="8">B12-binding domain-containing radical SAM protein</fullName>
    </submittedName>
</protein>
<dbReference type="GO" id="GO:0005829">
    <property type="term" value="C:cytosol"/>
    <property type="evidence" value="ECO:0007669"/>
    <property type="project" value="TreeGrafter"/>
</dbReference>
<dbReference type="PANTHER" id="PTHR43409">
    <property type="entry name" value="ANAEROBIC MAGNESIUM-PROTOPORPHYRIN IX MONOMETHYL ESTER CYCLASE-RELATED"/>
    <property type="match status" value="1"/>
</dbReference>
<dbReference type="InterPro" id="IPR007197">
    <property type="entry name" value="rSAM"/>
</dbReference>
<evidence type="ECO:0000259" key="7">
    <source>
        <dbReference type="PROSITE" id="PS51918"/>
    </source>
</evidence>
<dbReference type="GO" id="GO:0051539">
    <property type="term" value="F:4 iron, 4 sulfur cluster binding"/>
    <property type="evidence" value="ECO:0007669"/>
    <property type="project" value="UniProtKB-KW"/>
</dbReference>
<comment type="caution">
    <text evidence="8">The sequence shown here is derived from an EMBL/GenBank/DDBJ whole genome shotgun (WGS) entry which is preliminary data.</text>
</comment>
<dbReference type="EMBL" id="DRBS01000139">
    <property type="protein sequence ID" value="HDD43930.1"/>
    <property type="molecule type" value="Genomic_DNA"/>
</dbReference>
<dbReference type="SFLD" id="SFLDS00029">
    <property type="entry name" value="Radical_SAM"/>
    <property type="match status" value="1"/>
</dbReference>